<dbReference type="GO" id="GO:0003677">
    <property type="term" value="F:DNA binding"/>
    <property type="evidence" value="ECO:0007669"/>
    <property type="project" value="InterPro"/>
</dbReference>
<dbReference type="FunFam" id="3.30.63.10:FF:000002">
    <property type="entry name" value="Guanylate kinase 1"/>
    <property type="match status" value="1"/>
</dbReference>
<keyword evidence="4" id="KW-0808">Transferase</keyword>
<dbReference type="Gene3D" id="3.30.63.10">
    <property type="entry name" value="Guanylate Kinase phosphate binding domain"/>
    <property type="match status" value="1"/>
</dbReference>
<reference evidence="13" key="1">
    <citation type="submission" date="2020-11" db="EMBL/GenBank/DDBJ databases">
        <authorList>
            <person name="Tran Van P."/>
        </authorList>
    </citation>
    <scope>NUCLEOTIDE SEQUENCE</scope>
</reference>
<accession>A0A7R9AJC0</accession>
<keyword evidence="7" id="KW-0418">Kinase</keyword>
<dbReference type="GO" id="GO:0005524">
    <property type="term" value="F:ATP binding"/>
    <property type="evidence" value="ECO:0007669"/>
    <property type="project" value="UniProtKB-KW"/>
</dbReference>
<dbReference type="InterPro" id="IPR008145">
    <property type="entry name" value="GK/Ca_channel_bsu"/>
</dbReference>
<comment type="catalytic activity">
    <reaction evidence="10">
        <text>RNA(n) + a ribonucleoside 5'-triphosphate = RNA(n+1) + diphosphate</text>
        <dbReference type="Rhea" id="RHEA:21248"/>
        <dbReference type="Rhea" id="RHEA-COMP:14527"/>
        <dbReference type="Rhea" id="RHEA-COMP:17342"/>
        <dbReference type="ChEBI" id="CHEBI:33019"/>
        <dbReference type="ChEBI" id="CHEBI:61557"/>
        <dbReference type="ChEBI" id="CHEBI:140395"/>
        <dbReference type="EC" id="2.7.7.6"/>
    </reaction>
</comment>
<dbReference type="GO" id="GO:0000428">
    <property type="term" value="C:DNA-directed RNA polymerase complex"/>
    <property type="evidence" value="ECO:0007669"/>
    <property type="project" value="UniProtKB-KW"/>
</dbReference>
<dbReference type="SUPFAM" id="SSF52540">
    <property type="entry name" value="P-loop containing nucleoside triphosphate hydrolases"/>
    <property type="match status" value="1"/>
</dbReference>
<evidence type="ECO:0000313" key="14">
    <source>
        <dbReference type="Proteomes" id="UP000677054"/>
    </source>
</evidence>
<feature type="region of interest" description="Disordered" evidence="11">
    <location>
        <begin position="1"/>
        <end position="20"/>
    </location>
</feature>
<evidence type="ECO:0000256" key="11">
    <source>
        <dbReference type="SAM" id="MobiDB-lite"/>
    </source>
</evidence>
<dbReference type="GO" id="GO:0005829">
    <property type="term" value="C:cytosol"/>
    <property type="evidence" value="ECO:0007669"/>
    <property type="project" value="TreeGrafter"/>
</dbReference>
<dbReference type="InterPro" id="IPR006110">
    <property type="entry name" value="Pol_omega/Rpo6/RPB6"/>
</dbReference>
<dbReference type="AlphaFoldDB" id="A0A7R9AJC0"/>
<protein>
    <recommendedName>
        <fullName evidence="12">Guanylate kinase-like domain-containing protein</fullName>
    </recommendedName>
</protein>
<dbReference type="OrthoDB" id="6334211at2759"/>
<keyword evidence="9" id="KW-0804">Transcription</keyword>
<dbReference type="InterPro" id="IPR017665">
    <property type="entry name" value="Guanylate_kinase"/>
</dbReference>
<dbReference type="SMART" id="SM00072">
    <property type="entry name" value="GuKc"/>
    <property type="match status" value="1"/>
</dbReference>
<feature type="non-terminal residue" evidence="13">
    <location>
        <position position="1"/>
    </location>
</feature>
<dbReference type="NCBIfam" id="TIGR03263">
    <property type="entry name" value="guanyl_kin"/>
    <property type="match status" value="1"/>
</dbReference>
<organism evidence="13">
    <name type="scientific">Darwinula stevensoni</name>
    <dbReference type="NCBI Taxonomy" id="69355"/>
    <lineage>
        <taxon>Eukaryota</taxon>
        <taxon>Metazoa</taxon>
        <taxon>Ecdysozoa</taxon>
        <taxon>Arthropoda</taxon>
        <taxon>Crustacea</taxon>
        <taxon>Oligostraca</taxon>
        <taxon>Ostracoda</taxon>
        <taxon>Podocopa</taxon>
        <taxon>Podocopida</taxon>
        <taxon>Darwinulocopina</taxon>
        <taxon>Darwinuloidea</taxon>
        <taxon>Darwinulidae</taxon>
        <taxon>Darwinula</taxon>
    </lineage>
</organism>
<evidence type="ECO:0000256" key="10">
    <source>
        <dbReference type="ARBA" id="ARBA00048552"/>
    </source>
</evidence>
<proteinExistence type="inferred from homology"/>
<dbReference type="InterPro" id="IPR003716">
    <property type="entry name" value="DNA-dir_RNA_pol_omega"/>
</dbReference>
<name>A0A7R9AJC0_9CRUS</name>
<evidence type="ECO:0000256" key="4">
    <source>
        <dbReference type="ARBA" id="ARBA00022679"/>
    </source>
</evidence>
<dbReference type="PROSITE" id="PS00856">
    <property type="entry name" value="GUANYLATE_KINASE_1"/>
    <property type="match status" value="1"/>
</dbReference>
<keyword evidence="3" id="KW-0240">DNA-directed RNA polymerase</keyword>
<dbReference type="GO" id="GO:0003899">
    <property type="term" value="F:DNA-directed RNA polymerase activity"/>
    <property type="evidence" value="ECO:0007669"/>
    <property type="project" value="UniProtKB-EC"/>
</dbReference>
<dbReference type="Proteomes" id="UP000677054">
    <property type="component" value="Unassembled WGS sequence"/>
</dbReference>
<dbReference type="PROSITE" id="PS50052">
    <property type="entry name" value="GUANYLATE_KINASE_2"/>
    <property type="match status" value="1"/>
</dbReference>
<dbReference type="SUPFAM" id="SSF63562">
    <property type="entry name" value="RPB6/omega subunit-like"/>
    <property type="match status" value="1"/>
</dbReference>
<dbReference type="InterPro" id="IPR036161">
    <property type="entry name" value="RPB6/omega-like_sf"/>
</dbReference>
<dbReference type="EMBL" id="LR919618">
    <property type="protein sequence ID" value="CAD7255235.1"/>
    <property type="molecule type" value="Genomic_DNA"/>
</dbReference>
<dbReference type="GO" id="GO:0004385">
    <property type="term" value="F:GMP kinase activity"/>
    <property type="evidence" value="ECO:0007669"/>
    <property type="project" value="InterPro"/>
</dbReference>
<evidence type="ECO:0000259" key="12">
    <source>
        <dbReference type="PROSITE" id="PS50052"/>
    </source>
</evidence>
<dbReference type="Gene3D" id="3.40.50.300">
    <property type="entry name" value="P-loop containing nucleotide triphosphate hydrolases"/>
    <property type="match status" value="1"/>
</dbReference>
<evidence type="ECO:0000256" key="3">
    <source>
        <dbReference type="ARBA" id="ARBA00022478"/>
    </source>
</evidence>
<evidence type="ECO:0000256" key="9">
    <source>
        <dbReference type="ARBA" id="ARBA00023163"/>
    </source>
</evidence>
<dbReference type="SMART" id="SM01409">
    <property type="entry name" value="RNA_pol_Rpb6"/>
    <property type="match status" value="1"/>
</dbReference>
<dbReference type="HAMAP" id="MF_00366">
    <property type="entry name" value="RNApol_bact_RpoZ"/>
    <property type="match status" value="1"/>
</dbReference>
<dbReference type="InterPro" id="IPR020590">
    <property type="entry name" value="Guanylate_kinase_CS"/>
</dbReference>
<dbReference type="CDD" id="cd00071">
    <property type="entry name" value="GMPK"/>
    <property type="match status" value="1"/>
</dbReference>
<evidence type="ECO:0000256" key="1">
    <source>
        <dbReference type="ARBA" id="ARBA00005790"/>
    </source>
</evidence>
<sequence>MELDGHVQPSISHTTRAPRGQEVDGREYFFISPAQFEQMVKEGAFLEYAQVHGHYYGTSKAAIEKRILSGKDVILEIDYQGALQIKKIFDNAILIFILPPSWPELAQRLQRRGEDAPEVIAQRLNNARIEVAQAQHFDFVIINEVFERAVFDLKAIVHAQRLKFAAQKRARQDTFSSLQIELPLMARITVEDCLVKIPNRFQLVLAATYRARMLHHGHTPRVPSNNKPAVTALREIAEGQVGAEMLK</sequence>
<evidence type="ECO:0000256" key="5">
    <source>
        <dbReference type="ARBA" id="ARBA00022695"/>
    </source>
</evidence>
<dbReference type="PANTHER" id="PTHR23117:SF13">
    <property type="entry name" value="GUANYLATE KINASE"/>
    <property type="match status" value="1"/>
</dbReference>
<dbReference type="EMBL" id="CAJPEV010020100">
    <property type="protein sequence ID" value="CAG0907955.1"/>
    <property type="molecule type" value="Genomic_DNA"/>
</dbReference>
<comment type="similarity">
    <text evidence="2">Belongs to the RNA polymerase subunit omega family.</text>
</comment>
<dbReference type="InterPro" id="IPR027417">
    <property type="entry name" value="P-loop_NTPase"/>
</dbReference>
<dbReference type="NCBIfam" id="TIGR00690">
    <property type="entry name" value="rpoZ"/>
    <property type="match status" value="1"/>
</dbReference>
<evidence type="ECO:0000256" key="7">
    <source>
        <dbReference type="ARBA" id="ARBA00022777"/>
    </source>
</evidence>
<evidence type="ECO:0000256" key="6">
    <source>
        <dbReference type="ARBA" id="ARBA00022741"/>
    </source>
</evidence>
<evidence type="ECO:0000313" key="13">
    <source>
        <dbReference type="EMBL" id="CAD7255235.1"/>
    </source>
</evidence>
<keyword evidence="6" id="KW-0547">Nucleotide-binding</keyword>
<evidence type="ECO:0000256" key="2">
    <source>
        <dbReference type="ARBA" id="ARBA00006711"/>
    </source>
</evidence>
<dbReference type="Pfam" id="PF01192">
    <property type="entry name" value="RNA_pol_Rpb6"/>
    <property type="match status" value="1"/>
</dbReference>
<keyword evidence="8" id="KW-0067">ATP-binding</keyword>
<gene>
    <name evidence="13" type="ORF">DSTB1V02_LOCUS14980</name>
</gene>
<dbReference type="Gene3D" id="3.90.940.10">
    <property type="match status" value="1"/>
</dbReference>
<keyword evidence="14" id="KW-1185">Reference proteome</keyword>
<comment type="similarity">
    <text evidence="1">Belongs to the guanylate kinase family.</text>
</comment>
<evidence type="ECO:0000256" key="8">
    <source>
        <dbReference type="ARBA" id="ARBA00022840"/>
    </source>
</evidence>
<keyword evidence="5" id="KW-0548">Nucleotidyltransferase</keyword>
<dbReference type="GO" id="GO:0006351">
    <property type="term" value="P:DNA-templated transcription"/>
    <property type="evidence" value="ECO:0007669"/>
    <property type="project" value="InterPro"/>
</dbReference>
<feature type="domain" description="Guanylate kinase-like" evidence="12">
    <location>
        <begin position="1"/>
        <end position="158"/>
    </location>
</feature>
<dbReference type="Pfam" id="PF00625">
    <property type="entry name" value="Guanylate_kin"/>
    <property type="match status" value="1"/>
</dbReference>
<dbReference type="InterPro" id="IPR008144">
    <property type="entry name" value="Guanylate_kin-like_dom"/>
</dbReference>
<dbReference type="PANTHER" id="PTHR23117">
    <property type="entry name" value="GUANYLATE KINASE-RELATED"/>
    <property type="match status" value="1"/>
</dbReference>